<evidence type="ECO:0000256" key="2">
    <source>
        <dbReference type="ARBA" id="ARBA00022475"/>
    </source>
</evidence>
<sequence>MVHKNQFTQISSLILFSFLVLMSIRLTLYNFYTEDFADLSTTEFYASLFMGFRVDMITIFTFSSIFVLALIFLKRPKHRAIVALLWAVILNIIFVISFSDVLYYDYIHRHISNEIFHLGDDMDIIINMAFGSMLFYTLGASLLSALFLYSVYRFFSHCPKEFISSKKLALFTFITILVIFLGIRNNLGGKSFGSSDAFAVNKVSSGNLALNGFFTIYRTAKKTAKHNLMSLEDAIKISKDALKTPNAPFVDKEYPLLRKYPFKSVQKYNVVIILLESFGAEHVDGFTRYKELNVTPYFKKLSEEGLKFTNFYSNGYRSIFGITSIFTGITIPAGAQYLGKGLELSNLSYLGNVAKENGYSTLSMQASNGRSYRVDAVSALSGFDEYYGAGDMPNVEVVDEGRGPLTGTYDFNMLDFYHKKLNTLKEPFLSFAFTSSTHSDFYLPSAKFERYPHDLKNYNGALNAYIYADDSIKRFMESVKSEPWFDRTIFIFTSDHGSGDALNPIARKYRPDDKPLMPIEHFRIPLIIYAPKIFQPKEIKTLGGHNDIFPTIVDMLGLKAEITTMGSSLFDKDISERFVYFYAGNLIGLITNSGYIKYNFKNIVEKDVENENLIAKMKKLLFAIDTAEAGLLEKNRWTK</sequence>
<feature type="binding site" evidence="7">
    <location>
        <position position="438"/>
    </location>
    <ligand>
        <name>substrate</name>
    </ligand>
</feature>
<accession>T0J3R0</accession>
<dbReference type="GO" id="GO:0046872">
    <property type="term" value="F:metal ion binding"/>
    <property type="evidence" value="ECO:0007669"/>
    <property type="project" value="UniProtKB-KW"/>
</dbReference>
<dbReference type="PANTHER" id="PTHR47371:SF3">
    <property type="entry name" value="PHOSPHOGLYCEROL TRANSFERASE I"/>
    <property type="match status" value="1"/>
</dbReference>
<dbReference type="PIRSF" id="PIRSF005091">
    <property type="entry name" value="Mmb_sulf_HI1246"/>
    <property type="match status" value="1"/>
</dbReference>
<keyword evidence="12" id="KW-1185">Reference proteome</keyword>
<evidence type="ECO:0000259" key="10">
    <source>
        <dbReference type="Pfam" id="PF00884"/>
    </source>
</evidence>
<feature type="transmembrane region" description="Helical" evidence="9">
    <location>
        <begin position="12"/>
        <end position="32"/>
    </location>
</feature>
<evidence type="ECO:0000256" key="5">
    <source>
        <dbReference type="ARBA" id="ARBA00023136"/>
    </source>
</evidence>
<dbReference type="InterPro" id="IPR050448">
    <property type="entry name" value="OpgB/LTA_synthase_biosynth"/>
</dbReference>
<dbReference type="InterPro" id="IPR000917">
    <property type="entry name" value="Sulfatase_N"/>
</dbReference>
<feature type="transmembrane region" description="Helical" evidence="9">
    <location>
        <begin position="52"/>
        <end position="73"/>
    </location>
</feature>
<keyword evidence="3 9" id="KW-0812">Transmembrane</keyword>
<evidence type="ECO:0000313" key="11">
    <source>
        <dbReference type="EMBL" id="EQB35630.1"/>
    </source>
</evidence>
<feature type="transmembrane region" description="Helical" evidence="9">
    <location>
        <begin position="80"/>
        <end position="104"/>
    </location>
</feature>
<dbReference type="eggNOG" id="COG1368">
    <property type="taxonomic scope" value="Bacteria"/>
</dbReference>
<evidence type="ECO:0000256" key="4">
    <source>
        <dbReference type="ARBA" id="ARBA00022989"/>
    </source>
</evidence>
<keyword evidence="2" id="KW-1003">Cell membrane</keyword>
<dbReference type="Proteomes" id="UP000015520">
    <property type="component" value="Unassembled WGS sequence"/>
</dbReference>
<evidence type="ECO:0000256" key="7">
    <source>
        <dbReference type="PIRSR" id="PIRSR005091-2"/>
    </source>
</evidence>
<proteinExistence type="predicted"/>
<dbReference type="PANTHER" id="PTHR47371">
    <property type="entry name" value="LIPOTEICHOIC ACID SYNTHASE"/>
    <property type="match status" value="1"/>
</dbReference>
<dbReference type="RefSeq" id="WP_021288270.1">
    <property type="nucleotide sequence ID" value="NZ_AUPZ01000013.1"/>
</dbReference>
<evidence type="ECO:0000256" key="6">
    <source>
        <dbReference type="PIRSR" id="PIRSR005091-1"/>
    </source>
</evidence>
<feature type="transmembrane region" description="Helical" evidence="9">
    <location>
        <begin position="124"/>
        <end position="148"/>
    </location>
</feature>
<feature type="binding site" evidence="8">
    <location>
        <position position="276"/>
    </location>
    <ligand>
        <name>Mn(2+)</name>
        <dbReference type="ChEBI" id="CHEBI:29035"/>
    </ligand>
</feature>
<dbReference type="STRING" id="1172190.M947_10130"/>
<dbReference type="Pfam" id="PF00884">
    <property type="entry name" value="Sulfatase"/>
    <property type="match status" value="1"/>
</dbReference>
<evidence type="ECO:0000256" key="3">
    <source>
        <dbReference type="ARBA" id="ARBA00022692"/>
    </source>
</evidence>
<dbReference type="SUPFAM" id="SSF53649">
    <property type="entry name" value="Alkaline phosphatase-like"/>
    <property type="match status" value="1"/>
</dbReference>
<dbReference type="InterPro" id="IPR012160">
    <property type="entry name" value="LtaS-like"/>
</dbReference>
<dbReference type="EMBL" id="AUPZ01000013">
    <property type="protein sequence ID" value="EQB35630.1"/>
    <property type="molecule type" value="Genomic_DNA"/>
</dbReference>
<name>T0J3R0_9BACT</name>
<dbReference type="InterPro" id="IPR017850">
    <property type="entry name" value="Alkaline_phosphatase_core_sf"/>
</dbReference>
<dbReference type="AlphaFoldDB" id="T0J3R0"/>
<dbReference type="Gene3D" id="3.40.720.10">
    <property type="entry name" value="Alkaline Phosphatase, subunit A"/>
    <property type="match status" value="1"/>
</dbReference>
<keyword evidence="4 9" id="KW-1133">Transmembrane helix</keyword>
<dbReference type="GO" id="GO:0005886">
    <property type="term" value="C:plasma membrane"/>
    <property type="evidence" value="ECO:0007669"/>
    <property type="project" value="UniProtKB-SubCell"/>
</dbReference>
<reference evidence="11 12" key="1">
    <citation type="submission" date="2013-07" db="EMBL/GenBank/DDBJ databases">
        <title>Sulfurimonas hongkongensis AST-10 Genome Sequencing.</title>
        <authorList>
            <person name="Cai L."/>
            <person name="Zhang T."/>
        </authorList>
    </citation>
    <scope>NUCLEOTIDE SEQUENCE [LARGE SCALE GENOMIC DNA]</scope>
    <source>
        <strain evidence="11 12">AST-10</strain>
    </source>
</reference>
<dbReference type="CDD" id="cd16015">
    <property type="entry name" value="LTA_synthase"/>
    <property type="match status" value="1"/>
</dbReference>
<keyword evidence="7" id="KW-0464">Manganese</keyword>
<evidence type="ECO:0000256" key="1">
    <source>
        <dbReference type="ARBA" id="ARBA00004651"/>
    </source>
</evidence>
<evidence type="ECO:0000256" key="9">
    <source>
        <dbReference type="SAM" id="Phobius"/>
    </source>
</evidence>
<feature type="binding site" evidence="8">
    <location>
        <position position="495"/>
    </location>
    <ligand>
        <name>Mn(2+)</name>
        <dbReference type="ChEBI" id="CHEBI:29035"/>
    </ligand>
</feature>
<evidence type="ECO:0000256" key="8">
    <source>
        <dbReference type="PIRSR" id="PIRSR005091-3"/>
    </source>
</evidence>
<organism evidence="11 12">
    <name type="scientific">Sulfurimonas hongkongensis</name>
    <dbReference type="NCBI Taxonomy" id="1172190"/>
    <lineage>
        <taxon>Bacteria</taxon>
        <taxon>Pseudomonadati</taxon>
        <taxon>Campylobacterota</taxon>
        <taxon>Epsilonproteobacteria</taxon>
        <taxon>Campylobacterales</taxon>
        <taxon>Sulfurimonadaceae</taxon>
        <taxon>Sulfurimonas</taxon>
    </lineage>
</organism>
<feature type="transmembrane region" description="Helical" evidence="9">
    <location>
        <begin position="168"/>
        <end position="187"/>
    </location>
</feature>
<feature type="active site" evidence="6">
    <location>
        <position position="318"/>
    </location>
</feature>
<gene>
    <name evidence="11" type="ORF">M947_10130</name>
</gene>
<comment type="caution">
    <text evidence="11">The sequence shown here is derived from an EMBL/GenBank/DDBJ whole genome shotgun (WGS) entry which is preliminary data.</text>
</comment>
<protein>
    <submittedName>
        <fullName evidence="11">Sulfatase</fullName>
    </submittedName>
</protein>
<evidence type="ECO:0000313" key="12">
    <source>
        <dbReference type="Proteomes" id="UP000015520"/>
    </source>
</evidence>
<feature type="binding site" evidence="8">
    <location>
        <position position="496"/>
    </location>
    <ligand>
        <name>Mn(2+)</name>
        <dbReference type="ChEBI" id="CHEBI:29035"/>
    </ligand>
</feature>
<feature type="domain" description="Sulfatase N-terminal" evidence="10">
    <location>
        <begin position="269"/>
        <end position="557"/>
    </location>
</feature>
<comment type="subcellular location">
    <subcellularLocation>
        <location evidence="1">Cell membrane</location>
        <topology evidence="1">Multi-pass membrane protein</topology>
    </subcellularLocation>
</comment>
<keyword evidence="5 9" id="KW-0472">Membrane</keyword>
<keyword evidence="7" id="KW-0479">Metal-binding</keyword>
<dbReference type="PATRIC" id="fig|1172190.3.peg.1960"/>